<reference evidence="9 10" key="1">
    <citation type="submission" date="2022-11" db="EMBL/GenBank/DDBJ databases">
        <title>Haliovirga abyssi gen. nov., sp. nov., a mesophilic fermentative bacterium isolated from the Iheya North hydrothermal field and the proposal of Haliovirgaceae fam. nov.</title>
        <authorList>
            <person name="Miyazaki U."/>
            <person name="Tame A."/>
            <person name="Miyazaki J."/>
            <person name="Takai K."/>
            <person name="Sawayama S."/>
            <person name="Kitajima M."/>
            <person name="Okamoto A."/>
            <person name="Nakagawa S."/>
        </authorList>
    </citation>
    <scope>NUCLEOTIDE SEQUENCE [LARGE SCALE GENOMIC DNA]</scope>
    <source>
        <strain evidence="9 10">IC12</strain>
    </source>
</reference>
<dbReference type="KEGG" id="haby:HLVA_16630"/>
<dbReference type="SUPFAM" id="SSF51658">
    <property type="entry name" value="Xylose isomerase-like"/>
    <property type="match status" value="1"/>
</dbReference>
<feature type="binding site" evidence="7">
    <location>
        <position position="109"/>
    </location>
    <ligand>
        <name>Zn(2+)</name>
        <dbReference type="ChEBI" id="CHEBI:29105"/>
        <label>1</label>
    </ligand>
</feature>
<organism evidence="9 10">
    <name type="scientific">Haliovirga abyssi</name>
    <dbReference type="NCBI Taxonomy" id="2996794"/>
    <lineage>
        <taxon>Bacteria</taxon>
        <taxon>Fusobacteriati</taxon>
        <taxon>Fusobacteriota</taxon>
        <taxon>Fusobacteriia</taxon>
        <taxon>Fusobacteriales</taxon>
        <taxon>Haliovirgaceae</taxon>
        <taxon>Haliovirga</taxon>
    </lineage>
</organism>
<dbReference type="RefSeq" id="WP_307903936.1">
    <property type="nucleotide sequence ID" value="NZ_AP027059.1"/>
</dbReference>
<feature type="binding site" evidence="7">
    <location>
        <position position="216"/>
    </location>
    <ligand>
        <name>Zn(2+)</name>
        <dbReference type="ChEBI" id="CHEBI:29105"/>
        <label>2</label>
    </ligand>
</feature>
<dbReference type="GO" id="GO:0008833">
    <property type="term" value="F:deoxyribonuclease IV (phage-T4-induced) activity"/>
    <property type="evidence" value="ECO:0007669"/>
    <property type="project" value="UniProtKB-UniRule"/>
</dbReference>
<comment type="catalytic activity">
    <reaction evidence="7">
        <text>Endonucleolytic cleavage to 5'-phosphooligonucleotide end-products.</text>
        <dbReference type="EC" id="3.1.21.2"/>
    </reaction>
</comment>
<dbReference type="Proteomes" id="UP001321582">
    <property type="component" value="Chromosome"/>
</dbReference>
<dbReference type="PANTHER" id="PTHR21445:SF0">
    <property type="entry name" value="APURINIC-APYRIMIDINIC ENDONUCLEASE"/>
    <property type="match status" value="1"/>
</dbReference>
<evidence type="ECO:0000256" key="1">
    <source>
        <dbReference type="ARBA" id="ARBA00005340"/>
    </source>
</evidence>
<feature type="binding site" evidence="7">
    <location>
        <position position="229"/>
    </location>
    <ligand>
        <name>Zn(2+)</name>
        <dbReference type="ChEBI" id="CHEBI:29105"/>
        <label>3</label>
    </ligand>
</feature>
<dbReference type="GO" id="GO:0003677">
    <property type="term" value="F:DNA binding"/>
    <property type="evidence" value="ECO:0007669"/>
    <property type="project" value="InterPro"/>
</dbReference>
<dbReference type="GO" id="GO:0008081">
    <property type="term" value="F:phosphoric diester hydrolase activity"/>
    <property type="evidence" value="ECO:0007669"/>
    <property type="project" value="TreeGrafter"/>
</dbReference>
<dbReference type="InterPro" id="IPR036237">
    <property type="entry name" value="Xyl_isomerase-like_sf"/>
</dbReference>
<comment type="function">
    <text evidence="7">Endonuclease IV plays a role in DNA repair. It cleaves phosphodiester bonds at apurinic or apyrimidinic (AP) sites, generating a 3'-hydroxyl group and a 5'-terminal sugar phosphate.</text>
</comment>
<dbReference type="CDD" id="cd00019">
    <property type="entry name" value="AP2Ec"/>
    <property type="match status" value="1"/>
</dbReference>
<keyword evidence="3 7" id="KW-0227">DNA damage</keyword>
<name>A0AAU9D544_9FUSO</name>
<dbReference type="FunFam" id="3.20.20.150:FF:000001">
    <property type="entry name" value="Probable endonuclease 4"/>
    <property type="match status" value="1"/>
</dbReference>
<dbReference type="Pfam" id="PF01261">
    <property type="entry name" value="AP_endonuc_2"/>
    <property type="match status" value="1"/>
</dbReference>
<sequence length="281" mass="32266">MKWIGAHVSVAGGVENAPLNANKIGAKAFAMFTKNQRRWESKPLTEKSIIKFKENLKEYGYKPEQILPHDGYLINLGNPDDEKREKSYNSFLDELKRCEQLGLVYLNIHPGSHLKLISEEECLDRISESINRALEETTSVTVVLENTAGQGTNLGYKFEHLAYIIDKIKDKSRIGVCYDTCHGFAAGYDIRTKEKYEETFEEFDKIIGLKYLKAFHVNDAKSEFKSKVDRHHNIGQGNIGVDAFKFLMADPRFEEKPMILETKDETLWPEEIKMLYKFAGE</sequence>
<gene>
    <name evidence="7 9" type="primary">nfo</name>
    <name evidence="9" type="ORF">HLVA_16630</name>
</gene>
<accession>A0AAU9D544</accession>
<dbReference type="InterPro" id="IPR018246">
    <property type="entry name" value="AP_endonuc_F2_Zn_BS"/>
</dbReference>
<dbReference type="GO" id="GO:0008270">
    <property type="term" value="F:zinc ion binding"/>
    <property type="evidence" value="ECO:0007669"/>
    <property type="project" value="UniProtKB-UniRule"/>
</dbReference>
<dbReference type="PROSITE" id="PS00729">
    <property type="entry name" value="AP_NUCLEASE_F2_1"/>
    <property type="match status" value="1"/>
</dbReference>
<dbReference type="PANTHER" id="PTHR21445">
    <property type="entry name" value="ENDONUCLEASE IV ENDODEOXYRIBONUCLEASE IV"/>
    <property type="match status" value="1"/>
</dbReference>
<evidence type="ECO:0000256" key="4">
    <source>
        <dbReference type="ARBA" id="ARBA00022801"/>
    </source>
</evidence>
<feature type="binding site" evidence="7">
    <location>
        <position position="69"/>
    </location>
    <ligand>
        <name>Zn(2+)</name>
        <dbReference type="ChEBI" id="CHEBI:29105"/>
        <label>1</label>
    </ligand>
</feature>
<dbReference type="EMBL" id="AP027059">
    <property type="protein sequence ID" value="BDU51094.1"/>
    <property type="molecule type" value="Genomic_DNA"/>
</dbReference>
<dbReference type="PROSITE" id="PS51432">
    <property type="entry name" value="AP_NUCLEASE_F2_4"/>
    <property type="match status" value="1"/>
</dbReference>
<feature type="domain" description="Xylose isomerase-like TIM barrel" evidence="8">
    <location>
        <begin position="21"/>
        <end position="277"/>
    </location>
</feature>
<evidence type="ECO:0000256" key="5">
    <source>
        <dbReference type="ARBA" id="ARBA00022833"/>
    </source>
</evidence>
<dbReference type="NCBIfam" id="TIGR00587">
    <property type="entry name" value="nfo"/>
    <property type="match status" value="1"/>
</dbReference>
<feature type="binding site" evidence="7">
    <location>
        <position position="182"/>
    </location>
    <ligand>
        <name>Zn(2+)</name>
        <dbReference type="ChEBI" id="CHEBI:29105"/>
        <label>3</label>
    </ligand>
</feature>
<evidence type="ECO:0000313" key="10">
    <source>
        <dbReference type="Proteomes" id="UP001321582"/>
    </source>
</evidence>
<dbReference type="InterPro" id="IPR001719">
    <property type="entry name" value="AP_endonuc_2"/>
</dbReference>
<comment type="similarity">
    <text evidence="1 7">Belongs to the AP endonuclease 2 family.</text>
</comment>
<dbReference type="PROSITE" id="PS00730">
    <property type="entry name" value="AP_NUCLEASE_F2_2"/>
    <property type="match status" value="1"/>
</dbReference>
<evidence type="ECO:0000256" key="6">
    <source>
        <dbReference type="ARBA" id="ARBA00023204"/>
    </source>
</evidence>
<keyword evidence="4 7" id="KW-0378">Hydrolase</keyword>
<dbReference type="GO" id="GO:0003906">
    <property type="term" value="F:DNA-(apurinic or apyrimidinic site) endonuclease activity"/>
    <property type="evidence" value="ECO:0007669"/>
    <property type="project" value="TreeGrafter"/>
</dbReference>
<keyword evidence="2 7" id="KW-0479">Metal-binding</keyword>
<dbReference type="NCBIfam" id="NF002199">
    <property type="entry name" value="PRK01060.1-4"/>
    <property type="match status" value="1"/>
</dbReference>
<keyword evidence="5 7" id="KW-0862">Zinc</keyword>
<dbReference type="GO" id="GO:0006284">
    <property type="term" value="P:base-excision repair"/>
    <property type="evidence" value="ECO:0007669"/>
    <property type="project" value="TreeGrafter"/>
</dbReference>
<dbReference type="HAMAP" id="MF_00152">
    <property type="entry name" value="Nfo"/>
    <property type="match status" value="1"/>
</dbReference>
<keyword evidence="7" id="KW-0540">Nuclease</keyword>
<comment type="cofactor">
    <cofactor evidence="7">
        <name>Zn(2+)</name>
        <dbReference type="ChEBI" id="CHEBI:29105"/>
    </cofactor>
    <text evidence="7">Binds 3 Zn(2+) ions.</text>
</comment>
<keyword evidence="10" id="KW-1185">Reference proteome</keyword>
<feature type="binding site" evidence="7">
    <location>
        <position position="145"/>
    </location>
    <ligand>
        <name>Zn(2+)</name>
        <dbReference type="ChEBI" id="CHEBI:29105"/>
        <label>2</label>
    </ligand>
</feature>
<evidence type="ECO:0000256" key="7">
    <source>
        <dbReference type="HAMAP-Rule" id="MF_00152"/>
    </source>
</evidence>
<evidence type="ECO:0000313" key="9">
    <source>
        <dbReference type="EMBL" id="BDU51094.1"/>
    </source>
</evidence>
<dbReference type="InterPro" id="IPR013022">
    <property type="entry name" value="Xyl_isomerase-like_TIM-brl"/>
</dbReference>
<feature type="binding site" evidence="7">
    <location>
        <position position="231"/>
    </location>
    <ligand>
        <name>Zn(2+)</name>
        <dbReference type="ChEBI" id="CHEBI:29105"/>
        <label>3</label>
    </ligand>
</feature>
<protein>
    <recommendedName>
        <fullName evidence="7">Probable endonuclease 4</fullName>
        <ecNumber evidence="7">3.1.21.2</ecNumber>
    </recommendedName>
    <alternativeName>
        <fullName evidence="7">Endodeoxyribonuclease IV</fullName>
    </alternativeName>
    <alternativeName>
        <fullName evidence="7">Endonuclease IV</fullName>
    </alternativeName>
</protein>
<keyword evidence="6 7" id="KW-0234">DNA repair</keyword>
<dbReference type="AlphaFoldDB" id="A0AAU9D544"/>
<proteinExistence type="inferred from homology"/>
<feature type="binding site" evidence="7">
    <location>
        <position position="261"/>
    </location>
    <ligand>
        <name>Zn(2+)</name>
        <dbReference type="ChEBI" id="CHEBI:29105"/>
        <label>2</label>
    </ligand>
</feature>
<dbReference type="EC" id="3.1.21.2" evidence="7"/>
<dbReference type="SMART" id="SM00518">
    <property type="entry name" value="AP2Ec"/>
    <property type="match status" value="1"/>
</dbReference>
<feature type="binding site" evidence="7">
    <location>
        <position position="179"/>
    </location>
    <ligand>
        <name>Zn(2+)</name>
        <dbReference type="ChEBI" id="CHEBI:29105"/>
        <label>2</label>
    </ligand>
</feature>
<feature type="binding site" evidence="7">
    <location>
        <position position="145"/>
    </location>
    <ligand>
        <name>Zn(2+)</name>
        <dbReference type="ChEBI" id="CHEBI:29105"/>
        <label>1</label>
    </ligand>
</feature>
<evidence type="ECO:0000256" key="3">
    <source>
        <dbReference type="ARBA" id="ARBA00022763"/>
    </source>
</evidence>
<evidence type="ECO:0000256" key="2">
    <source>
        <dbReference type="ARBA" id="ARBA00022723"/>
    </source>
</evidence>
<evidence type="ECO:0000259" key="8">
    <source>
        <dbReference type="Pfam" id="PF01261"/>
    </source>
</evidence>
<dbReference type="Gene3D" id="3.20.20.150">
    <property type="entry name" value="Divalent-metal-dependent TIM barrel enzymes"/>
    <property type="match status" value="1"/>
</dbReference>
<keyword evidence="7 9" id="KW-0255">Endonuclease</keyword>